<accession>A0ABS1VUS1</accession>
<evidence type="ECO:0000313" key="2">
    <source>
        <dbReference type="EMBL" id="MBL7258210.1"/>
    </source>
</evidence>
<keyword evidence="1" id="KW-0472">Membrane</keyword>
<dbReference type="Proteomes" id="UP000598996">
    <property type="component" value="Unassembled WGS sequence"/>
</dbReference>
<dbReference type="Gene3D" id="3.40.50.2300">
    <property type="match status" value="1"/>
</dbReference>
<name>A0ABS1VUS1_9ACTN</name>
<dbReference type="EMBL" id="JAENHO010000008">
    <property type="protein sequence ID" value="MBL7258210.1"/>
    <property type="molecule type" value="Genomic_DNA"/>
</dbReference>
<comment type="caution">
    <text evidence="2">The sequence shown here is derived from an EMBL/GenBank/DDBJ whole genome shotgun (WGS) entry which is preliminary data.</text>
</comment>
<keyword evidence="3" id="KW-1185">Reference proteome</keyword>
<feature type="transmembrane region" description="Helical" evidence="1">
    <location>
        <begin position="15"/>
        <end position="36"/>
    </location>
</feature>
<keyword evidence="1" id="KW-0812">Transmembrane</keyword>
<sequence length="173" mass="18005">MPQRATPVPKNRRRLWWAGGATALAIAAGLGTWLLWPEPPRQFEFVDATACLLTDEAGITGATAQPVWQAMQESSLSSHTRVQYLSVTGPKTPANARAHLTALTGSQCGVIIAVGQNQTDAVSEAAAAFPQVRFVSVGGSASGANVEAVEAAPADSVRATIARRLEELADAAS</sequence>
<gene>
    <name evidence="2" type="ORF">JKJ07_28275</name>
</gene>
<evidence type="ECO:0000256" key="1">
    <source>
        <dbReference type="SAM" id="Phobius"/>
    </source>
</evidence>
<reference evidence="2 3" key="1">
    <citation type="submission" date="2021-01" db="EMBL/GenBank/DDBJ databases">
        <title>Actinoplanes sp. nov. LDG1-01 isolated from lichen.</title>
        <authorList>
            <person name="Saeng-In P."/>
            <person name="Phongsopitanun W."/>
            <person name="Kanchanasin P."/>
            <person name="Yuki M."/>
            <person name="Kudo T."/>
            <person name="Ohkuma M."/>
            <person name="Tanasupawat S."/>
        </authorList>
    </citation>
    <scope>NUCLEOTIDE SEQUENCE [LARGE SCALE GENOMIC DNA]</scope>
    <source>
        <strain evidence="2 3">LDG1-01</strain>
    </source>
</reference>
<protein>
    <recommendedName>
        <fullName evidence="4">BMP family ABC transporter substrate-binding protein</fullName>
    </recommendedName>
</protein>
<keyword evidence="1" id="KW-1133">Transmembrane helix</keyword>
<evidence type="ECO:0000313" key="3">
    <source>
        <dbReference type="Proteomes" id="UP000598996"/>
    </source>
</evidence>
<dbReference type="RefSeq" id="WP_202994841.1">
    <property type="nucleotide sequence ID" value="NZ_JAENHO010000008.1"/>
</dbReference>
<evidence type="ECO:0008006" key="4">
    <source>
        <dbReference type="Google" id="ProtNLM"/>
    </source>
</evidence>
<proteinExistence type="predicted"/>
<organism evidence="2 3">
    <name type="scientific">Paractinoplanes lichenicola</name>
    <dbReference type="NCBI Taxonomy" id="2802976"/>
    <lineage>
        <taxon>Bacteria</taxon>
        <taxon>Bacillati</taxon>
        <taxon>Actinomycetota</taxon>
        <taxon>Actinomycetes</taxon>
        <taxon>Micromonosporales</taxon>
        <taxon>Micromonosporaceae</taxon>
        <taxon>Paractinoplanes</taxon>
    </lineage>
</organism>